<comment type="caution">
    <text evidence="1">The sequence shown here is derived from an EMBL/GenBank/DDBJ whole genome shotgun (WGS) entry which is preliminary data.</text>
</comment>
<dbReference type="AlphaFoldDB" id="A0A7J7NNY4"/>
<dbReference type="Proteomes" id="UP000541444">
    <property type="component" value="Unassembled WGS sequence"/>
</dbReference>
<name>A0A7J7NNY4_9MAGN</name>
<evidence type="ECO:0000313" key="2">
    <source>
        <dbReference type="Proteomes" id="UP000541444"/>
    </source>
</evidence>
<dbReference type="EMBL" id="JACGCM010000671">
    <property type="protein sequence ID" value="KAF6168876.1"/>
    <property type="molecule type" value="Genomic_DNA"/>
</dbReference>
<reference evidence="1 2" key="1">
    <citation type="journal article" date="2020" name="IScience">
        <title>Genome Sequencing of the Endangered Kingdonia uniflora (Circaeasteraceae, Ranunculales) Reveals Potential Mechanisms of Evolutionary Specialization.</title>
        <authorList>
            <person name="Sun Y."/>
            <person name="Deng T."/>
            <person name="Zhang A."/>
            <person name="Moore M.J."/>
            <person name="Landis J.B."/>
            <person name="Lin N."/>
            <person name="Zhang H."/>
            <person name="Zhang X."/>
            <person name="Huang J."/>
            <person name="Zhang X."/>
            <person name="Sun H."/>
            <person name="Wang H."/>
        </authorList>
    </citation>
    <scope>NUCLEOTIDE SEQUENCE [LARGE SCALE GENOMIC DNA]</scope>
    <source>
        <strain evidence="1">TB1705</strain>
        <tissue evidence="1">Leaf</tissue>
    </source>
</reference>
<keyword evidence="2" id="KW-1185">Reference proteome</keyword>
<organism evidence="1 2">
    <name type="scientific">Kingdonia uniflora</name>
    <dbReference type="NCBI Taxonomy" id="39325"/>
    <lineage>
        <taxon>Eukaryota</taxon>
        <taxon>Viridiplantae</taxon>
        <taxon>Streptophyta</taxon>
        <taxon>Embryophyta</taxon>
        <taxon>Tracheophyta</taxon>
        <taxon>Spermatophyta</taxon>
        <taxon>Magnoliopsida</taxon>
        <taxon>Ranunculales</taxon>
        <taxon>Circaeasteraceae</taxon>
        <taxon>Kingdonia</taxon>
    </lineage>
</organism>
<evidence type="ECO:0000313" key="1">
    <source>
        <dbReference type="EMBL" id="KAF6168876.1"/>
    </source>
</evidence>
<accession>A0A7J7NNY4</accession>
<gene>
    <name evidence="1" type="ORF">GIB67_038373</name>
</gene>
<sequence length="180" mass="20410">MEKLTRRGEKSDAQRALTDLVPQDLVNKLSPLCNQIVSIDGDKDCKKDSIDLLLKASGYLEFCVNHVDYVLCNHDMSEAFTFFGLAYMSQLAYVNLLNSKVGLHSSAPNCSLLMAKVIDMLIFQEYIICQEFLGISKFEHANTKCLFSMRNKLFKENLASEIVIMDGESCFITDSNLMYY</sequence>
<protein>
    <submittedName>
        <fullName evidence="1">Uncharacterized protein</fullName>
    </submittedName>
</protein>
<proteinExistence type="predicted"/>